<dbReference type="Gene3D" id="1.10.287.70">
    <property type="match status" value="4"/>
</dbReference>
<dbReference type="InterPro" id="IPR058542">
    <property type="entry name" value="IQ_SCN5A_C"/>
</dbReference>
<evidence type="ECO:0000256" key="13">
    <source>
        <dbReference type="ARBA" id="ARBA00023180"/>
    </source>
</evidence>
<evidence type="ECO:0000256" key="16">
    <source>
        <dbReference type="ARBA" id="ARBA00036239"/>
    </source>
</evidence>
<evidence type="ECO:0000256" key="4">
    <source>
        <dbReference type="ARBA" id="ARBA00022475"/>
    </source>
</evidence>
<feature type="compositionally biased region" description="Polar residues" evidence="18">
    <location>
        <begin position="426"/>
        <end position="440"/>
    </location>
</feature>
<comment type="subcellular location">
    <subcellularLocation>
        <location evidence="1 17">Cell membrane</location>
        <topology evidence="1 17">Multi-pass membrane protein</topology>
    </subcellularLocation>
</comment>
<keyword evidence="3 17" id="KW-0894">Sodium channel</keyword>
<dbReference type="Pfam" id="PF24609">
    <property type="entry name" value="IQ_SCN5A_C"/>
    <property type="match status" value="1"/>
</dbReference>
<dbReference type="Gene3D" id="1.10.238.10">
    <property type="entry name" value="EF-hand"/>
    <property type="match status" value="1"/>
</dbReference>
<keyword evidence="14 17" id="KW-0739">Sodium transport</keyword>
<dbReference type="InterPro" id="IPR001696">
    <property type="entry name" value="Na_channel_asu"/>
</dbReference>
<feature type="domain" description="Sodium ion transport-associated" evidence="20">
    <location>
        <begin position="906"/>
        <end position="1114"/>
    </location>
</feature>
<dbReference type="FunFam" id="1.10.287.70:FF:000001">
    <property type="entry name" value="Sodium channel protein"/>
    <property type="match status" value="1"/>
</dbReference>
<feature type="transmembrane region" description="Helical" evidence="17">
    <location>
        <begin position="355"/>
        <end position="383"/>
    </location>
</feature>
<dbReference type="InterPro" id="IPR027359">
    <property type="entry name" value="Volt_channel_dom_sf"/>
</dbReference>
<feature type="compositionally biased region" description="Polar residues" evidence="18">
    <location>
        <begin position="577"/>
        <end position="591"/>
    </location>
</feature>
<evidence type="ECO:0000256" key="15">
    <source>
        <dbReference type="ARBA" id="ARBA00023303"/>
    </source>
</evidence>
<sequence length="1877" mass="213844">MSLISICEFVIKPRRIETIARPLRIGSPAGNKKTSSRPGSRKWADIPEEHLGKTLIDPDPYYQDKNTYVVLDKNKQIYRFSATKALWCLGPLNPLRRTCSRIYTHSVFNNLIMLTILTNCGFMIKEDPPQWVNDYVERVFLAIYTLESTVKILSRGMVLANFTYLRDPWNILDISVILTAQIPGMAALRAFRVLRALKAISVIPGLKTIVSALIESVKALKDVMILTLFGLTVFALIGLQLFMGSLKRKCIKEWPGHFIHGSYVDENGDYPSFDKWVLDECNYCNVNGKVQLCGNTTDAGHCQRGFICLPFGDNPDYGYTSFDSFWWAFLSLFRLMVQDYWENLYQLTLRTNGKVYVLFFIFVIFLGSFYLINLILAVVAMAYEEQHQIVADEEKRQKELMEKRKAELSQLLEEVEKTEQAKSRKPSVNTPTPSGRNSQQSVRIHPFSLFLGNRYFHGNLSGSIYLMSARGEKIGGTSLIDDGSRLSPKTNGSANNSDKSSTSGTNGGVDNGKNGVQIERRPSIAGKALNAMKRCTKRSGKSTTPQHEKKNTVADCNGVVSIISKPDIIVTEPKDNQLVNNNQGSRPSSPSADRLAEPELKIIKQRALSQHSILTQNEDLGDQRCPPNFYIWTNRLLIWNCCPLWNRFQKLCSIICKDPFLDLFITLCIIANTVFMGLEKRPMEEDFEKMLQDANTIFTLIFALEMVIKLIGMHPYYYFQDTWNIFDAFIVTMSLMEFILVNVSSFSALRTFRLMRVMKLAKSWPTLNMLMKIIINAMGALGNLILVLIIILFIFAVVGMQLFHEKYKNQINSATHDQDRPRWHMADFWHSFLIVFRILCGEWIETMWDCMRFSRDEKDNETSYSMVCIPVFLSVQVIGNLVVLNLFLALLLSSFSADNLVSEGEDAEPNSIQLSQERVQRWVAIIYRKINKLLLSCKGRAMLMSAPHSPGQKEDHQGDIIAISEQHRNGVSVISPSEELLKQDNRSESVLDPTKSSALVPIKSSPVKERLKPEHDEQSEDTDTFTESDSDDSDSDDSDSSSSISQADVPKEQSNVAPAPDPDMDSQKQSEMDEEPLPSDCWPDKLKNKFACLNPDVSQGSCLVIYNARKTSYRIIEHPWFEMFIVLMIMLSSIALAFEDVNLKDKPHLQRGLKYSDKIFTYVFICEMILKWMGYGFKKYFTNAWCWLDFAIVSVSIVSLTAELLGNGQMASIRSLRTLRALRPLRALSRFEGMKVVVNALVGAIPSIGNVLLVCLIFWLIFSIMGVTLFAGKFRKCIDIETGEKDLCLHLKTVTNGRYRWVNSKITFDDSMSGLLALLQVATFKGWAPIMYDAVDITETDMQPRYEESLMFYVFFVIFIIFGAFFTLNLFIGVIIENFNQQKKALGGQDIFMTEEQRKYYNAMKKLGSKKPQKPVPRPKNKLQAWTFDIVTHQTFEITIMILILSNMITMLVEHEEMSPNFESVLEFINYIFIAIFTGECVLKMFALRHHYFRNPWNCFDFVVVILSIIGSTLSEFIKQYFVQPTLFRIIRLARIGRILRLIRGAKGIRTLLFALMMSLPALLNIGLLLFLVIFIYSIFGMSQFAYVKRDGGLDDMFNFCTFPNSFLCLFMITTSAGWDGLLTPMLNTDAPDCDRHLENGNPSKNGNCGNYALGVAFFCTYLVMTFLIVVNMYIAIILENFGVATEESADPLSEDDFEMFYEVWENYDPKATHYISYEQLSDFCDSLEDPLRVPKPNRLTLITMDLPMVMGDRLHCLDVLFALTKRVLGDSEELDMLRVQMEEKFMASNPSKVQYEPITTTLRRKQEEVSAVLIQRAWREYRAAAAFTQQTIKEGNITKQPSETIENVQVISEPVDSREKTRRASLLGASESDAVV</sequence>
<dbReference type="GO" id="GO:0001518">
    <property type="term" value="C:voltage-gated sodium channel complex"/>
    <property type="evidence" value="ECO:0007669"/>
    <property type="project" value="UniProtKB-UniRule"/>
</dbReference>
<dbReference type="InParanoid" id="E4WZW1"/>
<dbReference type="InterPro" id="IPR010526">
    <property type="entry name" value="Na_trans_assoc_dom"/>
</dbReference>
<name>E4WZW1_OIKDI</name>
<evidence type="ECO:0000256" key="7">
    <source>
        <dbReference type="ARBA" id="ARBA00022882"/>
    </source>
</evidence>
<evidence type="ECO:0000256" key="2">
    <source>
        <dbReference type="ARBA" id="ARBA00022448"/>
    </source>
</evidence>
<dbReference type="FunFam" id="1.10.287.70:FF:000049">
    <property type="entry name" value="Voltage-dependent sodium channel 2"/>
    <property type="match status" value="1"/>
</dbReference>
<dbReference type="InterPro" id="IPR005821">
    <property type="entry name" value="Ion_trans_dom"/>
</dbReference>
<feature type="transmembrane region" description="Helical" evidence="17">
    <location>
        <begin position="698"/>
        <end position="719"/>
    </location>
</feature>
<evidence type="ECO:0000256" key="14">
    <source>
        <dbReference type="ARBA" id="ARBA00023201"/>
    </source>
</evidence>
<dbReference type="InterPro" id="IPR044564">
    <property type="entry name" value="Na_chnl_inactivation_gate"/>
</dbReference>
<feature type="transmembrane region" description="Helical" evidence="17">
    <location>
        <begin position="1426"/>
        <end position="1448"/>
    </location>
</feature>
<feature type="transmembrane region" description="Helical" evidence="17">
    <location>
        <begin position="1499"/>
        <end position="1518"/>
    </location>
</feature>
<keyword evidence="7 17" id="KW-0851">Voltage-gated channel</keyword>
<feature type="region of interest" description="Disordered" evidence="18">
    <location>
        <begin position="1855"/>
        <end position="1877"/>
    </location>
</feature>
<feature type="domain" description="Ion transport" evidence="19">
    <location>
        <begin position="659"/>
        <end position="897"/>
    </location>
</feature>
<feature type="region of interest" description="Disordered" evidence="18">
    <location>
        <begin position="415"/>
        <end position="440"/>
    </location>
</feature>
<keyword evidence="4" id="KW-1003">Cell membrane</keyword>
<evidence type="ECO:0000256" key="10">
    <source>
        <dbReference type="ARBA" id="ARBA00023065"/>
    </source>
</evidence>
<dbReference type="OrthoDB" id="2984333at2759"/>
<comment type="similarity">
    <text evidence="17">Belongs to the sodium channel (TC 1.A.1.10) family.</text>
</comment>
<organism evidence="22 23">
    <name type="scientific">Oikopleura dioica</name>
    <name type="common">Tunicate</name>
    <dbReference type="NCBI Taxonomy" id="34765"/>
    <lineage>
        <taxon>Eukaryota</taxon>
        <taxon>Metazoa</taxon>
        <taxon>Chordata</taxon>
        <taxon>Tunicata</taxon>
        <taxon>Appendicularia</taxon>
        <taxon>Copelata</taxon>
        <taxon>Oikopleuridae</taxon>
        <taxon>Oikopleura</taxon>
    </lineage>
</organism>
<feature type="domain" description="Ion transport" evidence="19">
    <location>
        <begin position="105"/>
        <end position="388"/>
    </location>
</feature>
<feature type="transmembrane region" description="Helical" evidence="17">
    <location>
        <begin position="1552"/>
        <end position="1577"/>
    </location>
</feature>
<dbReference type="EMBL" id="FN653019">
    <property type="protein sequence ID" value="CBY22707.1"/>
    <property type="molecule type" value="Genomic_DNA"/>
</dbReference>
<evidence type="ECO:0000256" key="9">
    <source>
        <dbReference type="ARBA" id="ARBA00023053"/>
    </source>
</evidence>
<evidence type="ECO:0000256" key="6">
    <source>
        <dbReference type="ARBA" id="ARBA00022737"/>
    </source>
</evidence>
<dbReference type="Proteomes" id="UP000001307">
    <property type="component" value="Unassembled WGS sequence"/>
</dbReference>
<evidence type="ECO:0000256" key="8">
    <source>
        <dbReference type="ARBA" id="ARBA00022989"/>
    </source>
</evidence>
<gene>
    <name evidence="22" type="ORF">GSOID_T00013476001</name>
</gene>
<keyword evidence="10 17" id="KW-0406">Ion transport</keyword>
<dbReference type="InterPro" id="IPR043203">
    <property type="entry name" value="VGCC_Ca_Na"/>
</dbReference>
<evidence type="ECO:0000259" key="20">
    <source>
        <dbReference type="Pfam" id="PF06512"/>
    </source>
</evidence>
<feature type="transmembrane region" description="Helical" evidence="17">
    <location>
        <begin position="864"/>
        <end position="892"/>
    </location>
</feature>
<dbReference type="FunFam" id="1.20.120.350:FF:000002">
    <property type="entry name" value="Sodium channel protein"/>
    <property type="match status" value="1"/>
</dbReference>
<feature type="domain" description="Ion transport" evidence="19">
    <location>
        <begin position="1433"/>
        <end position="1689"/>
    </location>
</feature>
<feature type="region of interest" description="Disordered" evidence="18">
    <location>
        <begin position="573"/>
        <end position="594"/>
    </location>
</feature>
<dbReference type="GO" id="GO:0005248">
    <property type="term" value="F:voltage-gated sodium channel activity"/>
    <property type="evidence" value="ECO:0007669"/>
    <property type="project" value="InterPro"/>
</dbReference>
<dbReference type="Pfam" id="PF00520">
    <property type="entry name" value="Ion_trans"/>
    <property type="match status" value="4"/>
</dbReference>
<feature type="transmembrane region" description="Helical" evidence="17">
    <location>
        <begin position="1468"/>
        <end position="1487"/>
    </location>
</feature>
<feature type="compositionally biased region" description="Acidic residues" evidence="18">
    <location>
        <begin position="1017"/>
        <end position="1039"/>
    </location>
</feature>
<keyword evidence="15 17" id="KW-0407">Ion channel</keyword>
<feature type="transmembrane region" description="Helical" evidence="17">
    <location>
        <begin position="1598"/>
        <end position="1619"/>
    </location>
</feature>
<dbReference type="PRINTS" id="PR00170">
    <property type="entry name" value="NACHANNEL"/>
</dbReference>
<proteinExistence type="inferred from homology"/>
<keyword evidence="12" id="KW-1015">Disulfide bond</keyword>
<comment type="catalytic activity">
    <reaction evidence="16">
        <text>Na(+)(in) = Na(+)(out)</text>
        <dbReference type="Rhea" id="RHEA:34963"/>
        <dbReference type="ChEBI" id="CHEBI:29101"/>
    </reaction>
</comment>
<dbReference type="FunFam" id="1.10.238.10:FF:000002">
    <property type="entry name" value="Sodium channel protein"/>
    <property type="match status" value="1"/>
</dbReference>
<comment type="caution">
    <text evidence="17">Lacks conserved residue(s) required for the propagation of feature annotation.</text>
</comment>
<feature type="compositionally biased region" description="Basic and acidic residues" evidence="18">
    <location>
        <begin position="1006"/>
        <end position="1016"/>
    </location>
</feature>
<feature type="transmembrane region" description="Helical" evidence="17">
    <location>
        <begin position="1187"/>
        <end position="1206"/>
    </location>
</feature>
<feature type="domain" description="SCN5A-like C-terminal IQ motif" evidence="21">
    <location>
        <begin position="1801"/>
        <end position="1827"/>
    </location>
</feature>
<evidence type="ECO:0000256" key="12">
    <source>
        <dbReference type="ARBA" id="ARBA00023157"/>
    </source>
</evidence>
<feature type="transmembrane region" description="Helical" evidence="17">
    <location>
        <begin position="1352"/>
        <end position="1376"/>
    </location>
</feature>
<dbReference type="FunFam" id="1.20.120.350:FF:000003">
    <property type="entry name" value="Voltage-dependent sodium channel"/>
    <property type="match status" value="1"/>
</dbReference>
<evidence type="ECO:0000313" key="22">
    <source>
        <dbReference type="EMBL" id="CBY22707.1"/>
    </source>
</evidence>
<evidence type="ECO:0000256" key="18">
    <source>
        <dbReference type="SAM" id="MobiDB-lite"/>
    </source>
</evidence>
<feature type="transmembrane region" description="Helical" evidence="17">
    <location>
        <begin position="223"/>
        <end position="242"/>
    </location>
</feature>
<comment type="function">
    <text evidence="17">Mediates the voltage-dependent sodium ion permeability of excitable membranes. Assuming opened or closed conformations in response to the voltage difference across the membrane, the protein forms a sodium-selective channel through which Na(+) ions may pass in accordance with their electrochemical gradient.</text>
</comment>
<feature type="compositionally biased region" description="Basic and acidic residues" evidence="18">
    <location>
        <begin position="979"/>
        <end position="989"/>
    </location>
</feature>
<protein>
    <recommendedName>
        <fullName evidence="17">Sodium channel protein</fullName>
    </recommendedName>
</protein>
<keyword evidence="5 17" id="KW-0812">Transmembrane</keyword>
<dbReference type="FunFam" id="1.20.120.350:FF:000004">
    <property type="entry name" value="Sodium channel protein"/>
    <property type="match status" value="1"/>
</dbReference>
<evidence type="ECO:0000313" key="23">
    <source>
        <dbReference type="Proteomes" id="UP000001307"/>
    </source>
</evidence>
<feature type="transmembrane region" description="Helical" evidence="17">
    <location>
        <begin position="1120"/>
        <end position="1138"/>
    </location>
</feature>
<evidence type="ECO:0000259" key="19">
    <source>
        <dbReference type="Pfam" id="PF00520"/>
    </source>
</evidence>
<feature type="transmembrane region" description="Helical" evidence="17">
    <location>
        <begin position="1159"/>
        <end position="1175"/>
    </location>
</feature>
<dbReference type="Pfam" id="PF06512">
    <property type="entry name" value="Na_trans_assoc"/>
    <property type="match status" value="1"/>
</dbReference>
<feature type="domain" description="Ion transport" evidence="19">
    <location>
        <begin position="1118"/>
        <end position="1385"/>
    </location>
</feature>
<dbReference type="GO" id="GO:0086010">
    <property type="term" value="P:membrane depolarization during action potential"/>
    <property type="evidence" value="ECO:0007669"/>
    <property type="project" value="TreeGrafter"/>
</dbReference>
<evidence type="ECO:0000256" key="11">
    <source>
        <dbReference type="ARBA" id="ARBA00023136"/>
    </source>
</evidence>
<keyword evidence="11 17" id="KW-0472">Membrane</keyword>
<keyword evidence="8 17" id="KW-1133">Transmembrane helix</keyword>
<dbReference type="PANTHER" id="PTHR10037:SF288">
    <property type="entry name" value="SODIUM CHANNEL PROTEIN PARA"/>
    <property type="match status" value="1"/>
</dbReference>
<keyword evidence="23" id="KW-1185">Reference proteome</keyword>
<dbReference type="FunCoup" id="E4WZW1">
    <property type="interactions" value="10"/>
</dbReference>
<feature type="transmembrane region" description="Helical" evidence="17">
    <location>
        <begin position="725"/>
        <end position="752"/>
    </location>
</feature>
<evidence type="ECO:0000256" key="3">
    <source>
        <dbReference type="ARBA" id="ARBA00022461"/>
    </source>
</evidence>
<evidence type="ECO:0000259" key="21">
    <source>
        <dbReference type="Pfam" id="PF24609"/>
    </source>
</evidence>
<feature type="transmembrane region" description="Helical" evidence="17">
    <location>
        <begin position="660"/>
        <end position="678"/>
    </location>
</feature>
<feature type="transmembrane region" description="Helical" evidence="17">
    <location>
        <begin position="1652"/>
        <end position="1679"/>
    </location>
</feature>
<keyword evidence="13" id="KW-0325">Glycoprotein</keyword>
<evidence type="ECO:0000256" key="17">
    <source>
        <dbReference type="RuleBase" id="RU361132"/>
    </source>
</evidence>
<dbReference type="CDD" id="cd13433">
    <property type="entry name" value="Na_channel_gate"/>
    <property type="match status" value="1"/>
</dbReference>
<dbReference type="GO" id="GO:0019228">
    <property type="term" value="P:neuronal action potential"/>
    <property type="evidence" value="ECO:0007669"/>
    <property type="project" value="TreeGrafter"/>
</dbReference>
<evidence type="ECO:0000256" key="1">
    <source>
        <dbReference type="ARBA" id="ARBA00004651"/>
    </source>
</evidence>
<feature type="compositionally biased region" description="Polar residues" evidence="18">
    <location>
        <begin position="487"/>
        <end position="504"/>
    </location>
</feature>
<accession>E4WZW1</accession>
<feature type="transmembrane region" description="Helical" evidence="17">
    <location>
        <begin position="1314"/>
        <end position="1332"/>
    </location>
</feature>
<feature type="transmembrane region" description="Helical" evidence="17">
    <location>
        <begin position="1251"/>
        <end position="1271"/>
    </location>
</feature>
<dbReference type="PANTHER" id="PTHR10037">
    <property type="entry name" value="VOLTAGE-GATED CATION CHANNEL CALCIUM AND SODIUM"/>
    <property type="match status" value="1"/>
</dbReference>
<reference evidence="22 23" key="1">
    <citation type="journal article" date="2010" name="Science">
        <title>Plasticity of animal genome architecture unmasked by rapid evolution of a pelagic tunicate.</title>
        <authorList>
            <person name="Denoeud F."/>
            <person name="Henriet S."/>
            <person name="Mungpakdee S."/>
            <person name="Aury J.M."/>
            <person name="Da Silva C."/>
            <person name="Brinkmann H."/>
            <person name="Mikhaleva J."/>
            <person name="Olsen L.C."/>
            <person name="Jubin C."/>
            <person name="Canestro C."/>
            <person name="Bouquet J.M."/>
            <person name="Danks G."/>
            <person name="Poulain J."/>
            <person name="Campsteijn C."/>
            <person name="Adamski M."/>
            <person name="Cross I."/>
            <person name="Yadetie F."/>
            <person name="Muffato M."/>
            <person name="Louis A."/>
            <person name="Butcher S."/>
            <person name="Tsagkogeorga G."/>
            <person name="Konrad A."/>
            <person name="Singh S."/>
            <person name="Jensen M.F."/>
            <person name="Cong E.H."/>
            <person name="Eikeseth-Otteraa H."/>
            <person name="Noel B."/>
            <person name="Anthouard V."/>
            <person name="Porcel B.M."/>
            <person name="Kachouri-Lafond R."/>
            <person name="Nishino A."/>
            <person name="Ugolini M."/>
            <person name="Chourrout P."/>
            <person name="Nishida H."/>
            <person name="Aasland R."/>
            <person name="Huzurbazar S."/>
            <person name="Westhof E."/>
            <person name="Delsuc F."/>
            <person name="Lehrach H."/>
            <person name="Reinhardt R."/>
            <person name="Weissenbach J."/>
            <person name="Roy S.W."/>
            <person name="Artiguenave F."/>
            <person name="Postlethwait J.H."/>
            <person name="Manak J.R."/>
            <person name="Thompson E.M."/>
            <person name="Jaillon O."/>
            <person name="Du Pasquier L."/>
            <person name="Boudinot P."/>
            <person name="Liberles D.A."/>
            <person name="Volff J.N."/>
            <person name="Philippe H."/>
            <person name="Lenhard B."/>
            <person name="Roest Crollius H."/>
            <person name="Wincker P."/>
            <person name="Chourrout D."/>
        </authorList>
    </citation>
    <scope>NUCLEOTIDE SEQUENCE [LARGE SCALE GENOMIC DNA]</scope>
</reference>
<feature type="region of interest" description="Disordered" evidence="18">
    <location>
        <begin position="978"/>
        <end position="1079"/>
    </location>
</feature>
<feature type="transmembrane region" description="Helical" evidence="17">
    <location>
        <begin position="773"/>
        <end position="803"/>
    </location>
</feature>
<keyword evidence="6" id="KW-0677">Repeat</keyword>
<dbReference type="Gene3D" id="1.20.120.350">
    <property type="entry name" value="Voltage-gated potassium channels. Chain C"/>
    <property type="match status" value="4"/>
</dbReference>
<feature type="region of interest" description="Disordered" evidence="18">
    <location>
        <begin position="477"/>
        <end position="520"/>
    </location>
</feature>
<evidence type="ECO:0000256" key="5">
    <source>
        <dbReference type="ARBA" id="ARBA00022692"/>
    </source>
</evidence>
<keyword evidence="9 17" id="KW-0915">Sodium</keyword>
<dbReference type="Gene3D" id="1.20.5.1190">
    <property type="entry name" value="iswi atpase"/>
    <property type="match status" value="1"/>
</dbReference>
<dbReference type="SUPFAM" id="SSF81324">
    <property type="entry name" value="Voltage-gated potassium channels"/>
    <property type="match status" value="4"/>
</dbReference>
<keyword evidence="2 17" id="KW-0813">Transport</keyword>